<name>A0ACB9Q710_BAUVA</name>
<accession>A0ACB9Q710</accession>
<organism evidence="1 2">
    <name type="scientific">Bauhinia variegata</name>
    <name type="common">Purple orchid tree</name>
    <name type="synonym">Phanera variegata</name>
    <dbReference type="NCBI Taxonomy" id="167791"/>
    <lineage>
        <taxon>Eukaryota</taxon>
        <taxon>Viridiplantae</taxon>
        <taxon>Streptophyta</taxon>
        <taxon>Embryophyta</taxon>
        <taxon>Tracheophyta</taxon>
        <taxon>Spermatophyta</taxon>
        <taxon>Magnoliopsida</taxon>
        <taxon>eudicotyledons</taxon>
        <taxon>Gunneridae</taxon>
        <taxon>Pentapetalae</taxon>
        <taxon>rosids</taxon>
        <taxon>fabids</taxon>
        <taxon>Fabales</taxon>
        <taxon>Fabaceae</taxon>
        <taxon>Cercidoideae</taxon>
        <taxon>Cercideae</taxon>
        <taxon>Bauhiniinae</taxon>
        <taxon>Bauhinia</taxon>
    </lineage>
</organism>
<protein>
    <submittedName>
        <fullName evidence="1">Uncharacterized protein</fullName>
    </submittedName>
</protein>
<keyword evidence="2" id="KW-1185">Reference proteome</keyword>
<evidence type="ECO:0000313" key="1">
    <source>
        <dbReference type="EMBL" id="KAI4355879.1"/>
    </source>
</evidence>
<gene>
    <name evidence="1" type="ORF">L6164_004608</name>
</gene>
<comment type="caution">
    <text evidence="1">The sequence shown here is derived from an EMBL/GenBank/DDBJ whole genome shotgun (WGS) entry which is preliminary data.</text>
</comment>
<proteinExistence type="predicted"/>
<evidence type="ECO:0000313" key="2">
    <source>
        <dbReference type="Proteomes" id="UP000828941"/>
    </source>
</evidence>
<dbReference type="EMBL" id="CM039427">
    <property type="protein sequence ID" value="KAI4355879.1"/>
    <property type="molecule type" value="Genomic_DNA"/>
</dbReference>
<sequence length="106" mass="12380">MKEKGKKVPGRGKTKETARQGRRASCDLREQDFGELRERNKRGRYKERNSRLRERERGCYRKMESRFKRSEVHARRGSVRSVDQSGLSSEGVNCDFGKCVALRAEE</sequence>
<reference evidence="1 2" key="1">
    <citation type="journal article" date="2022" name="DNA Res.">
        <title>Chromosomal-level genome assembly of the orchid tree Bauhinia variegata (Leguminosae; Cercidoideae) supports the allotetraploid origin hypothesis of Bauhinia.</title>
        <authorList>
            <person name="Zhong Y."/>
            <person name="Chen Y."/>
            <person name="Zheng D."/>
            <person name="Pang J."/>
            <person name="Liu Y."/>
            <person name="Luo S."/>
            <person name="Meng S."/>
            <person name="Qian L."/>
            <person name="Wei D."/>
            <person name="Dai S."/>
            <person name="Zhou R."/>
        </authorList>
    </citation>
    <scope>NUCLEOTIDE SEQUENCE [LARGE SCALE GENOMIC DNA]</scope>
    <source>
        <strain evidence="1">BV-YZ2020</strain>
    </source>
</reference>
<dbReference type="Proteomes" id="UP000828941">
    <property type="component" value="Chromosome 2"/>
</dbReference>